<feature type="compositionally biased region" description="Basic residues" evidence="1">
    <location>
        <begin position="76"/>
        <end position="85"/>
    </location>
</feature>
<feature type="compositionally biased region" description="Polar residues" evidence="1">
    <location>
        <begin position="446"/>
        <end position="460"/>
    </location>
</feature>
<feature type="compositionally biased region" description="Polar residues" evidence="1">
    <location>
        <begin position="574"/>
        <end position="586"/>
    </location>
</feature>
<organism evidence="2 3">
    <name type="scientific">Morchella conica CCBAS932</name>
    <dbReference type="NCBI Taxonomy" id="1392247"/>
    <lineage>
        <taxon>Eukaryota</taxon>
        <taxon>Fungi</taxon>
        <taxon>Dikarya</taxon>
        <taxon>Ascomycota</taxon>
        <taxon>Pezizomycotina</taxon>
        <taxon>Pezizomycetes</taxon>
        <taxon>Pezizales</taxon>
        <taxon>Morchellaceae</taxon>
        <taxon>Morchella</taxon>
    </lineage>
</organism>
<evidence type="ECO:0000313" key="3">
    <source>
        <dbReference type="Proteomes" id="UP000277580"/>
    </source>
</evidence>
<evidence type="ECO:0000313" key="2">
    <source>
        <dbReference type="EMBL" id="RPB15833.1"/>
    </source>
</evidence>
<gene>
    <name evidence="2" type="ORF">P167DRAFT_571019</name>
</gene>
<evidence type="ECO:0000256" key="1">
    <source>
        <dbReference type="SAM" id="MobiDB-lite"/>
    </source>
</evidence>
<proteinExistence type="predicted"/>
<dbReference type="OrthoDB" id="5415302at2759"/>
<feature type="compositionally biased region" description="Polar residues" evidence="1">
    <location>
        <begin position="18"/>
        <end position="29"/>
    </location>
</feature>
<feature type="region of interest" description="Disordered" evidence="1">
    <location>
        <begin position="268"/>
        <end position="586"/>
    </location>
</feature>
<dbReference type="InParanoid" id="A0A3N4KZ31"/>
<sequence length="586" mass="64205">MASTTRGKYNLRERKPNATPTSAKISSPKDTVPKRIASERIASKKAAKMVVSPSSTEKGEYEEEEGEEEEEEIAPKRKWTRRKKNPPPSPVFNPAINEPRLPESDFEDDGKDNGGGDDGSGLVRTKKRKVTAAQSVTVAKRVTADRKIPKGQGVDFDITIGRKYQAEPCVHTPHISEERLQEIFAKIRNSIREGVAEQTITVRPWNYILPTKAQISRRKQQGLLLYTDIGCTKIAATKTKTTPILRAPALIALERERQVAKLRSTRVSVASKASKITETRGGFTPSTPKNKGGEQAEDEEEDEEGQGGEDEEEDEEEGGSDDDEEEDDKDDENEAEACSLSVYSPYWSTHKKRTEEEDDDYVPSSRSNRISFNTRQKIKGDKTNSSPSPHISLFKPQPKKPGSRSAGAQAKSSEDHPSALGESSPKAQDTSMNAESREERPVIDYSHTTAISGTSSSANTELYGIKNSKKILSPVKAIGSHSRTPMRDTPPLPSVASSSMEIMGPPQRPLTPRPSSSVKTVPTSVRPVDSSEHQSTPRSPLPVRSSSKFSNGQNNSHHGGAQTTPPREFLDSSPAISPSSTGRFLH</sequence>
<feature type="compositionally biased region" description="Low complexity" evidence="1">
    <location>
        <begin position="513"/>
        <end position="528"/>
    </location>
</feature>
<feature type="compositionally biased region" description="Basic and acidic residues" evidence="1">
    <location>
        <begin position="31"/>
        <end position="42"/>
    </location>
</feature>
<feature type="region of interest" description="Disordered" evidence="1">
    <location>
        <begin position="1"/>
        <end position="130"/>
    </location>
</feature>
<accession>A0A3N4KZ31</accession>
<feature type="compositionally biased region" description="Polar residues" evidence="1">
    <location>
        <begin position="364"/>
        <end position="375"/>
    </location>
</feature>
<reference evidence="2 3" key="1">
    <citation type="journal article" date="2018" name="Nat. Ecol. Evol.">
        <title>Pezizomycetes genomes reveal the molecular basis of ectomycorrhizal truffle lifestyle.</title>
        <authorList>
            <person name="Murat C."/>
            <person name="Payen T."/>
            <person name="Noel B."/>
            <person name="Kuo A."/>
            <person name="Morin E."/>
            <person name="Chen J."/>
            <person name="Kohler A."/>
            <person name="Krizsan K."/>
            <person name="Balestrini R."/>
            <person name="Da Silva C."/>
            <person name="Montanini B."/>
            <person name="Hainaut M."/>
            <person name="Levati E."/>
            <person name="Barry K.W."/>
            <person name="Belfiori B."/>
            <person name="Cichocki N."/>
            <person name="Clum A."/>
            <person name="Dockter R.B."/>
            <person name="Fauchery L."/>
            <person name="Guy J."/>
            <person name="Iotti M."/>
            <person name="Le Tacon F."/>
            <person name="Lindquist E.A."/>
            <person name="Lipzen A."/>
            <person name="Malagnac F."/>
            <person name="Mello A."/>
            <person name="Molinier V."/>
            <person name="Miyauchi S."/>
            <person name="Poulain J."/>
            <person name="Riccioni C."/>
            <person name="Rubini A."/>
            <person name="Sitrit Y."/>
            <person name="Splivallo R."/>
            <person name="Traeger S."/>
            <person name="Wang M."/>
            <person name="Zifcakova L."/>
            <person name="Wipf D."/>
            <person name="Zambonelli A."/>
            <person name="Paolocci F."/>
            <person name="Nowrousian M."/>
            <person name="Ottonello S."/>
            <person name="Baldrian P."/>
            <person name="Spatafora J.W."/>
            <person name="Henrissat B."/>
            <person name="Nagy L.G."/>
            <person name="Aury J.M."/>
            <person name="Wincker P."/>
            <person name="Grigoriev I.V."/>
            <person name="Bonfante P."/>
            <person name="Martin F.M."/>
        </authorList>
    </citation>
    <scope>NUCLEOTIDE SEQUENCE [LARGE SCALE GENOMIC DNA]</scope>
    <source>
        <strain evidence="2 3">CCBAS932</strain>
    </source>
</reference>
<dbReference type="Proteomes" id="UP000277580">
    <property type="component" value="Unassembled WGS sequence"/>
</dbReference>
<feature type="compositionally biased region" description="Polar residues" evidence="1">
    <location>
        <begin position="533"/>
        <end position="565"/>
    </location>
</feature>
<name>A0A3N4KZ31_9PEZI</name>
<dbReference type="EMBL" id="ML119111">
    <property type="protein sequence ID" value="RPB15833.1"/>
    <property type="molecule type" value="Genomic_DNA"/>
</dbReference>
<dbReference type="AlphaFoldDB" id="A0A3N4KZ31"/>
<feature type="compositionally biased region" description="Polar residues" evidence="1">
    <location>
        <begin position="425"/>
        <end position="434"/>
    </location>
</feature>
<keyword evidence="3" id="KW-1185">Reference proteome</keyword>
<feature type="compositionally biased region" description="Acidic residues" evidence="1">
    <location>
        <begin position="60"/>
        <end position="72"/>
    </location>
</feature>
<protein>
    <submittedName>
        <fullName evidence="2">Uncharacterized protein</fullName>
    </submittedName>
</protein>
<feature type="compositionally biased region" description="Acidic residues" evidence="1">
    <location>
        <begin position="295"/>
        <end position="335"/>
    </location>
</feature>